<dbReference type="PANTHER" id="PTHR43820:SF5">
    <property type="entry name" value="HIGH-AFFINITY BRANCHED-CHAIN AMINO ACID TRANSPORT ATP-BINDING PROTEIN"/>
    <property type="match status" value="1"/>
</dbReference>
<gene>
    <name evidence="7" type="primary">urtE</name>
    <name evidence="7" type="ORF">SM611_26960</name>
</gene>
<protein>
    <submittedName>
        <fullName evidence="7">Urea ABC transporter ATP-binding subunit UrtE</fullName>
    </submittedName>
</protein>
<dbReference type="InterPro" id="IPR052156">
    <property type="entry name" value="BCAA_Transport_ATP-bd_LivF"/>
</dbReference>
<keyword evidence="2" id="KW-0813">Transport</keyword>
<dbReference type="InterPro" id="IPR003439">
    <property type="entry name" value="ABC_transporter-like_ATP-bd"/>
</dbReference>
<sequence>MLQVSGLQAAYGRSQVLFGVDLTVGPGELVTVMGRNGVGKTTLLNAIMGVLTPTAGTVTLDGTDVTRMRTYQRVRLGMGYAPQGHETFPQLTVWENLQVTLEATGRRDRSAIDDALEVFPRLTGLLKRRAGFLSGGQQQQLAIARALVTRPRILILDEPTEGIQPSIIREIEEAVERLHKEHDLAVLLVEQYLDLALRLADAFVILDGGTVRHSGSAADLHDDKVKHLLAV</sequence>
<comment type="similarity">
    <text evidence="1">Belongs to the ABC transporter superfamily.</text>
</comment>
<dbReference type="InterPro" id="IPR027417">
    <property type="entry name" value="P-loop_NTPase"/>
</dbReference>
<evidence type="ECO:0000256" key="3">
    <source>
        <dbReference type="ARBA" id="ARBA00022741"/>
    </source>
</evidence>
<dbReference type="Proteomes" id="UP001569963">
    <property type="component" value="Unassembled WGS sequence"/>
</dbReference>
<keyword evidence="8" id="KW-1185">Reference proteome</keyword>
<dbReference type="CDD" id="cd03224">
    <property type="entry name" value="ABC_TM1139_LivF_branched"/>
    <property type="match status" value="1"/>
</dbReference>
<dbReference type="Gene3D" id="3.40.50.300">
    <property type="entry name" value="P-loop containing nucleotide triphosphate hydrolases"/>
    <property type="match status" value="1"/>
</dbReference>
<dbReference type="InterPro" id="IPR017780">
    <property type="entry name" value="ABC_transptr_urea_ATP-bd_UrtE"/>
</dbReference>
<dbReference type="SMART" id="SM00382">
    <property type="entry name" value="AAA"/>
    <property type="match status" value="1"/>
</dbReference>
<dbReference type="GO" id="GO:0005524">
    <property type="term" value="F:ATP binding"/>
    <property type="evidence" value="ECO:0007669"/>
    <property type="project" value="UniProtKB-KW"/>
</dbReference>
<name>A0ABV4QIU1_9ACTN</name>
<accession>A0ABV4QIU1</accession>
<dbReference type="SUPFAM" id="SSF52540">
    <property type="entry name" value="P-loop containing nucleoside triphosphate hydrolases"/>
    <property type="match status" value="1"/>
</dbReference>
<evidence type="ECO:0000256" key="1">
    <source>
        <dbReference type="ARBA" id="ARBA00005417"/>
    </source>
</evidence>
<comment type="caution">
    <text evidence="7">The sequence shown here is derived from an EMBL/GenBank/DDBJ whole genome shotgun (WGS) entry which is preliminary data.</text>
</comment>
<evidence type="ECO:0000256" key="5">
    <source>
        <dbReference type="ARBA" id="ARBA00022970"/>
    </source>
</evidence>
<dbReference type="PANTHER" id="PTHR43820">
    <property type="entry name" value="HIGH-AFFINITY BRANCHED-CHAIN AMINO ACID TRANSPORT ATP-BINDING PROTEIN LIVF"/>
    <property type="match status" value="1"/>
</dbReference>
<dbReference type="InterPro" id="IPR003593">
    <property type="entry name" value="AAA+_ATPase"/>
</dbReference>
<keyword evidence="4 7" id="KW-0067">ATP-binding</keyword>
<proteinExistence type="inferred from homology"/>
<feature type="domain" description="ABC transporter" evidence="6">
    <location>
        <begin position="2"/>
        <end position="231"/>
    </location>
</feature>
<dbReference type="RefSeq" id="WP_371953090.1">
    <property type="nucleotide sequence ID" value="NZ_JAXCEI010000013.1"/>
</dbReference>
<evidence type="ECO:0000313" key="8">
    <source>
        <dbReference type="Proteomes" id="UP001569963"/>
    </source>
</evidence>
<keyword evidence="5" id="KW-0029">Amino-acid transport</keyword>
<dbReference type="EMBL" id="JAXCEI010000013">
    <property type="protein sequence ID" value="MFA1542596.1"/>
    <property type="molecule type" value="Genomic_DNA"/>
</dbReference>
<evidence type="ECO:0000313" key="7">
    <source>
        <dbReference type="EMBL" id="MFA1542596.1"/>
    </source>
</evidence>
<evidence type="ECO:0000256" key="2">
    <source>
        <dbReference type="ARBA" id="ARBA00022448"/>
    </source>
</evidence>
<evidence type="ECO:0000259" key="6">
    <source>
        <dbReference type="PROSITE" id="PS50893"/>
    </source>
</evidence>
<evidence type="ECO:0000256" key="4">
    <source>
        <dbReference type="ARBA" id="ARBA00022840"/>
    </source>
</evidence>
<keyword evidence="3" id="KW-0547">Nucleotide-binding</keyword>
<dbReference type="PROSITE" id="PS50893">
    <property type="entry name" value="ABC_TRANSPORTER_2"/>
    <property type="match status" value="1"/>
</dbReference>
<reference evidence="7 8" key="1">
    <citation type="submission" date="2023-11" db="EMBL/GenBank/DDBJ databases">
        <title>Actinomadura monticuli sp. nov., isolated from volcanic ash.</title>
        <authorList>
            <person name="Lee S.D."/>
            <person name="Yang H."/>
            <person name="Kim I.S."/>
        </authorList>
    </citation>
    <scope>NUCLEOTIDE SEQUENCE [LARGE SCALE GENOMIC DNA]</scope>
    <source>
        <strain evidence="7 8">DLS-62</strain>
    </source>
</reference>
<dbReference type="NCBIfam" id="TIGR03410">
    <property type="entry name" value="urea_trans_UrtE"/>
    <property type="match status" value="1"/>
</dbReference>
<dbReference type="Pfam" id="PF00005">
    <property type="entry name" value="ABC_tran"/>
    <property type="match status" value="1"/>
</dbReference>
<organism evidence="7 8">
    <name type="scientific">Actinomadura monticuli</name>
    <dbReference type="NCBI Taxonomy" id="3097367"/>
    <lineage>
        <taxon>Bacteria</taxon>
        <taxon>Bacillati</taxon>
        <taxon>Actinomycetota</taxon>
        <taxon>Actinomycetes</taxon>
        <taxon>Streptosporangiales</taxon>
        <taxon>Thermomonosporaceae</taxon>
        <taxon>Actinomadura</taxon>
    </lineage>
</organism>